<keyword evidence="4" id="KW-1185">Reference proteome</keyword>
<gene>
    <name evidence="3" type="ORF">SAMN04489712_12442</name>
</gene>
<dbReference type="PANTHER" id="PTHR37031:SF2">
    <property type="entry name" value="PHOD-LIKE PHOSPHATASE METALLOPHOSPHATASE DOMAIN-CONTAINING PROTEIN"/>
    <property type="match status" value="1"/>
</dbReference>
<dbReference type="InterPro" id="IPR018946">
    <property type="entry name" value="PhoD-like_MPP"/>
</dbReference>
<feature type="domain" description="DUF7800" evidence="2">
    <location>
        <begin position="4"/>
        <end position="87"/>
    </location>
</feature>
<dbReference type="AlphaFoldDB" id="A0A1H6DYL9"/>
<reference evidence="4" key="1">
    <citation type="submission" date="2016-10" db="EMBL/GenBank/DDBJ databases">
        <authorList>
            <person name="Varghese N."/>
            <person name="Submissions S."/>
        </authorList>
    </citation>
    <scope>NUCLEOTIDE SEQUENCE [LARGE SCALE GENOMIC DNA]</scope>
    <source>
        <strain evidence="4">DSM 43163</strain>
    </source>
</reference>
<dbReference type="CDD" id="cd07389">
    <property type="entry name" value="MPP_PhoD"/>
    <property type="match status" value="1"/>
</dbReference>
<dbReference type="InterPro" id="IPR038607">
    <property type="entry name" value="PhoD-like_sf"/>
</dbReference>
<dbReference type="EMBL" id="FNVO01000024">
    <property type="protein sequence ID" value="SEG89725.1"/>
    <property type="molecule type" value="Genomic_DNA"/>
</dbReference>
<dbReference type="SUPFAM" id="SSF56300">
    <property type="entry name" value="Metallo-dependent phosphatases"/>
    <property type="match status" value="1"/>
</dbReference>
<organism evidence="3 4">
    <name type="scientific">Thermomonospora echinospora</name>
    <dbReference type="NCBI Taxonomy" id="1992"/>
    <lineage>
        <taxon>Bacteria</taxon>
        <taxon>Bacillati</taxon>
        <taxon>Actinomycetota</taxon>
        <taxon>Actinomycetes</taxon>
        <taxon>Streptosporangiales</taxon>
        <taxon>Thermomonosporaceae</taxon>
        <taxon>Thermomonospora</taxon>
    </lineage>
</organism>
<dbReference type="Pfam" id="PF09423">
    <property type="entry name" value="PhoD"/>
    <property type="match status" value="1"/>
</dbReference>
<dbReference type="InterPro" id="IPR056702">
    <property type="entry name" value="DUF7800"/>
</dbReference>
<feature type="domain" description="PhoD-like phosphatase metallophosphatase" evidence="1">
    <location>
        <begin position="121"/>
        <end position="454"/>
    </location>
</feature>
<accession>A0A1H6DYL9</accession>
<proteinExistence type="predicted"/>
<evidence type="ECO:0000313" key="4">
    <source>
        <dbReference type="Proteomes" id="UP000236723"/>
    </source>
</evidence>
<evidence type="ECO:0000313" key="3">
    <source>
        <dbReference type="EMBL" id="SEG89725.1"/>
    </source>
</evidence>
<dbReference type="Gene3D" id="3.60.21.70">
    <property type="entry name" value="PhoD-like phosphatase"/>
    <property type="match status" value="1"/>
</dbReference>
<dbReference type="Pfam" id="PF25077">
    <property type="entry name" value="DUF7800"/>
    <property type="match status" value="1"/>
</dbReference>
<name>A0A1H6DYL9_9ACTN</name>
<dbReference type="InterPro" id="IPR029052">
    <property type="entry name" value="Metallo-depent_PP-like"/>
</dbReference>
<protein>
    <submittedName>
        <fullName evidence="3">Phosphodiesterase/alkaline phosphatase D</fullName>
    </submittedName>
</protein>
<dbReference type="PANTHER" id="PTHR37031">
    <property type="entry name" value="METALLOPHOSPHATASE BINDING DOMAIN PROTEIN"/>
    <property type="match status" value="1"/>
</dbReference>
<dbReference type="Proteomes" id="UP000236723">
    <property type="component" value="Unassembled WGS sequence"/>
</dbReference>
<sequence length="536" mass="60155">MRDMTELVLGPLLRHVGERTATVWVETDRPCTVEVLGASSPTFTVHGHHYALVEIDGLEPGSQTPYQVLLDGQVAWPEPGERSLPDSVIHTRRDGGPVRLAFGSCRRSPDPRGEHGPDALSAYAHRLAEGSGQWPTALLMIGDQVYADELGEEIREFIRRRRGTDSEPVDELADFEEYTYLYRLAWRTDPAVRWLLSTVPTYTIFDDHDVRDDWNTSYTWREQMWALPWWRRRITGGLGSYWIYQHLGNMSPEERAADELYARVRAADGDAGEIVDEFAERADKEPDKARWSYTRDFGGTRLVMVDSRCARLLTPDRRAMLDDAEHQWLREQCRGGVDHLLLASSLPYLLPRAIHNAENWNEAMAGGAWGRAGARLGEKVRQAADLEHWAAFDASFRSVAGDVLAVARQERGPAPASIAFLSGDVHYSYLARVTAPDSGATPISQVVCSPLRNPLQGRFRLANVLACRRGMAWAFRGLAALARVPKPPLRWRLTRGPWFDNMIATIEVDGRTSRVRWEAAADGTTLTERGTADLSA</sequence>
<evidence type="ECO:0000259" key="1">
    <source>
        <dbReference type="Pfam" id="PF09423"/>
    </source>
</evidence>
<evidence type="ECO:0000259" key="2">
    <source>
        <dbReference type="Pfam" id="PF25077"/>
    </source>
</evidence>